<comment type="caution">
    <text evidence="5">The sequence shown here is derived from an EMBL/GenBank/DDBJ whole genome shotgun (WGS) entry which is preliminary data.</text>
</comment>
<keyword evidence="6" id="KW-1185">Reference proteome</keyword>
<comment type="similarity">
    <text evidence="1">Belongs to the CdaR family.</text>
</comment>
<evidence type="ECO:0000256" key="1">
    <source>
        <dbReference type="ARBA" id="ARBA00006754"/>
    </source>
</evidence>
<dbReference type="InterPro" id="IPR041522">
    <property type="entry name" value="CdaR_GGDEF"/>
</dbReference>
<dbReference type="Pfam" id="PF14361">
    <property type="entry name" value="RsbRD_N"/>
    <property type="match status" value="1"/>
</dbReference>
<evidence type="ECO:0000259" key="3">
    <source>
        <dbReference type="Pfam" id="PF14361"/>
    </source>
</evidence>
<dbReference type="Pfam" id="PF13556">
    <property type="entry name" value="HTH_30"/>
    <property type="match status" value="1"/>
</dbReference>
<dbReference type="PANTHER" id="PTHR33744">
    <property type="entry name" value="CARBOHYDRATE DIACID REGULATOR"/>
    <property type="match status" value="1"/>
</dbReference>
<dbReference type="Pfam" id="PF17853">
    <property type="entry name" value="GGDEF_2"/>
    <property type="match status" value="1"/>
</dbReference>
<dbReference type="InterPro" id="IPR042070">
    <property type="entry name" value="PucR_C-HTH_sf"/>
</dbReference>
<dbReference type="InterPro" id="IPR051448">
    <property type="entry name" value="CdaR-like_regulators"/>
</dbReference>
<dbReference type="InterPro" id="IPR025736">
    <property type="entry name" value="PucR_C-HTH_dom"/>
</dbReference>
<dbReference type="Proteomes" id="UP001299596">
    <property type="component" value="Unassembled WGS sequence"/>
</dbReference>
<gene>
    <name evidence="5" type="ORF">K6T79_00945</name>
</gene>
<name>A0ABU5XE65_9MYCO</name>
<accession>A0ABU5XE65</accession>
<evidence type="ECO:0000259" key="4">
    <source>
        <dbReference type="Pfam" id="PF17853"/>
    </source>
</evidence>
<organism evidence="5 6">
    <name type="scientific">[Mycobacterium] crassicus</name>
    <dbReference type="NCBI Taxonomy" id="2872309"/>
    <lineage>
        <taxon>Bacteria</taxon>
        <taxon>Bacillati</taxon>
        <taxon>Actinomycetota</taxon>
        <taxon>Actinomycetes</taxon>
        <taxon>Mycobacteriales</taxon>
        <taxon>Mycobacteriaceae</taxon>
        <taxon>Mycolicibacter</taxon>
    </lineage>
</organism>
<proteinExistence type="inferred from homology"/>
<dbReference type="PANTHER" id="PTHR33744:SF1">
    <property type="entry name" value="DNA-BINDING TRANSCRIPTIONAL ACTIVATOR ADER"/>
    <property type="match status" value="1"/>
</dbReference>
<evidence type="ECO:0000259" key="2">
    <source>
        <dbReference type="Pfam" id="PF13556"/>
    </source>
</evidence>
<dbReference type="RefSeq" id="WP_225404806.1">
    <property type="nucleotide sequence ID" value="NZ_JAYJJR010000001.1"/>
</dbReference>
<feature type="domain" description="PucR C-terminal helix-turn-helix" evidence="2">
    <location>
        <begin position="356"/>
        <end position="410"/>
    </location>
</feature>
<dbReference type="InterPro" id="IPR025751">
    <property type="entry name" value="RsbRD_N_dom"/>
</dbReference>
<evidence type="ECO:0000313" key="5">
    <source>
        <dbReference type="EMBL" id="MEB3019607.1"/>
    </source>
</evidence>
<reference evidence="5 6" key="1">
    <citation type="submission" date="2023-12" db="EMBL/GenBank/DDBJ databases">
        <title>Description of new species of Mycobacterium terrae complex isolated from sewage at the Sao Paulo Zoological Park Foundation in Brazil.</title>
        <authorList>
            <person name="Romagnoli C.L."/>
            <person name="Conceicao E.C."/>
            <person name="Machado E."/>
            <person name="Barreto L.B.P.F."/>
            <person name="Sharma A."/>
            <person name="Silva N.M."/>
            <person name="Marques L.E."/>
            <person name="Juliana M.A."/>
            <person name="Lourenco M.C.S."/>
            <person name="Digiampietri L.A."/>
            <person name="Suffys P.N."/>
            <person name="Viana-Niero C."/>
        </authorList>
    </citation>
    <scope>NUCLEOTIDE SEQUENCE [LARGE SCALE GENOMIC DNA]</scope>
    <source>
        <strain evidence="5 6">MYC098</strain>
    </source>
</reference>
<dbReference type="EMBL" id="JAYJJR010000001">
    <property type="protein sequence ID" value="MEB3019607.1"/>
    <property type="molecule type" value="Genomic_DNA"/>
</dbReference>
<feature type="domain" description="CdaR GGDEF-like" evidence="4">
    <location>
        <begin position="180"/>
        <end position="302"/>
    </location>
</feature>
<sequence length="425" mass="46756">MTNKDPAPDRGVAVVTALLGSRMTEVTRSVYDTLAAEVAELRDDPHLLDLMYSSVESNVETIFDALQHDIPLERIQPPTAALEYARRLAQRGVPVPALIRAYRLGQQALLNLVLAEIRRSGLDPGVNLEVFGQMTTTVSSYIDWISQQVLATYEAERERWLENRSHIRGERMRAILDGEETNIDRASAGLGYPLRATHLALVVWLREQDGSPTRLADLEQAVRAVAESFGGQAGPLFVAVDRVSGWAWIPLRDAIPGGPAVTAGIERALADRPARLCIAAGIPLPGLDGFRRSHRQALQAHAVATAAGRSARRVTTAGTPGLRTAALLSQDLEQARGWVLDVLGPLATNTDTDARLRATVRTFLRHGSYKTAADELNLHFNTVKYRLRRADERRGRPITTDRLDVELALLVCDWFGSTVLRPPNR</sequence>
<evidence type="ECO:0000313" key="6">
    <source>
        <dbReference type="Proteomes" id="UP001299596"/>
    </source>
</evidence>
<dbReference type="Gene3D" id="1.10.10.2840">
    <property type="entry name" value="PucR C-terminal helix-turn-helix domain"/>
    <property type="match status" value="1"/>
</dbReference>
<feature type="domain" description="RsbT co-antagonist protein RsbRD N-terminal" evidence="3">
    <location>
        <begin position="25"/>
        <end position="165"/>
    </location>
</feature>
<protein>
    <submittedName>
        <fullName evidence="5">Helix-turn-helix domain-containing protein</fullName>
    </submittedName>
</protein>